<dbReference type="AlphaFoldDB" id="A0A0F7SW71"/>
<evidence type="ECO:0000256" key="1">
    <source>
        <dbReference type="SAM" id="MobiDB-lite"/>
    </source>
</evidence>
<name>A0A0F7SW71_PHARH</name>
<dbReference type="EMBL" id="LN483166">
    <property type="protein sequence ID" value="CED84835.1"/>
    <property type="molecule type" value="Genomic_DNA"/>
</dbReference>
<feature type="region of interest" description="Disordered" evidence="1">
    <location>
        <begin position="42"/>
        <end position="99"/>
    </location>
</feature>
<accession>A0A0F7SW71</accession>
<sequence>MSEGFRLDGIGRERQSKRGPRLVVDDVRTSEIRLDWHRTNHSSAHRTLSMDDSDDIIWPEPTQREASTDGASSLRTHRRDRWDEMGAGEIQAAQARKQA</sequence>
<protein>
    <submittedName>
        <fullName evidence="2">Uncharacterized protein</fullName>
    </submittedName>
</protein>
<feature type="compositionally biased region" description="Basic and acidic residues" evidence="1">
    <location>
        <begin position="1"/>
        <end position="16"/>
    </location>
</feature>
<organism evidence="2">
    <name type="scientific">Phaffia rhodozyma</name>
    <name type="common">Yeast</name>
    <name type="synonym">Xanthophyllomyces dendrorhous</name>
    <dbReference type="NCBI Taxonomy" id="264483"/>
    <lineage>
        <taxon>Eukaryota</taxon>
        <taxon>Fungi</taxon>
        <taxon>Dikarya</taxon>
        <taxon>Basidiomycota</taxon>
        <taxon>Agaricomycotina</taxon>
        <taxon>Tremellomycetes</taxon>
        <taxon>Cystofilobasidiales</taxon>
        <taxon>Mrakiaceae</taxon>
        <taxon>Phaffia</taxon>
    </lineage>
</organism>
<reference evidence="2" key="1">
    <citation type="submission" date="2014-08" db="EMBL/GenBank/DDBJ databases">
        <authorList>
            <person name="Sharma Rahul"/>
            <person name="Thines Marco"/>
        </authorList>
    </citation>
    <scope>NUCLEOTIDE SEQUENCE</scope>
</reference>
<feature type="region of interest" description="Disordered" evidence="1">
    <location>
        <begin position="1"/>
        <end position="22"/>
    </location>
</feature>
<evidence type="ECO:0000313" key="2">
    <source>
        <dbReference type="EMBL" id="CED84835.1"/>
    </source>
</evidence>
<proteinExistence type="predicted"/>